<reference evidence="3" key="1">
    <citation type="submission" date="2023-03" db="EMBL/GenBank/DDBJ databases">
        <authorList>
            <person name="Steffen K."/>
            <person name="Cardenas P."/>
        </authorList>
    </citation>
    <scope>NUCLEOTIDE SEQUENCE</scope>
</reference>
<name>A0AA35WH04_GEOBA</name>
<evidence type="ECO:0000256" key="1">
    <source>
        <dbReference type="SAM" id="MobiDB-lite"/>
    </source>
</evidence>
<protein>
    <recommendedName>
        <fullName evidence="5">Secreted protein</fullName>
    </recommendedName>
</protein>
<sequence>MLESCVQMTLLFAWWMAQIPTLAEWRSTILTSGAPSVIMALTFSMQTWYVMNWATLELTAFNGITPILGQVDQSGCTTCSAMVPRRPLRSVHLMDGVLPVATMKMSVLCAYQLIMEMLPITQYDSTMGQPLATPPEDSSGTAEWRSTSTIPGAPFVTTAGASRMQIWPADN</sequence>
<comment type="caution">
    <text evidence="3">The sequence shown here is derived from an EMBL/GenBank/DDBJ whole genome shotgun (WGS) entry which is preliminary data.</text>
</comment>
<dbReference type="EMBL" id="CASHTH010001579">
    <property type="protein sequence ID" value="CAI8016961.1"/>
    <property type="molecule type" value="Genomic_DNA"/>
</dbReference>
<accession>A0AA35WH04</accession>
<dbReference type="Proteomes" id="UP001174909">
    <property type="component" value="Unassembled WGS sequence"/>
</dbReference>
<evidence type="ECO:0000313" key="4">
    <source>
        <dbReference type="Proteomes" id="UP001174909"/>
    </source>
</evidence>
<keyword evidence="2" id="KW-0732">Signal</keyword>
<evidence type="ECO:0000313" key="3">
    <source>
        <dbReference type="EMBL" id="CAI8016961.1"/>
    </source>
</evidence>
<dbReference type="AlphaFoldDB" id="A0AA35WH04"/>
<evidence type="ECO:0008006" key="5">
    <source>
        <dbReference type="Google" id="ProtNLM"/>
    </source>
</evidence>
<proteinExistence type="predicted"/>
<feature type="compositionally biased region" description="Polar residues" evidence="1">
    <location>
        <begin position="136"/>
        <end position="150"/>
    </location>
</feature>
<keyword evidence="4" id="KW-1185">Reference proteome</keyword>
<organism evidence="3 4">
    <name type="scientific">Geodia barretti</name>
    <name type="common">Barrett's horny sponge</name>
    <dbReference type="NCBI Taxonomy" id="519541"/>
    <lineage>
        <taxon>Eukaryota</taxon>
        <taxon>Metazoa</taxon>
        <taxon>Porifera</taxon>
        <taxon>Demospongiae</taxon>
        <taxon>Heteroscleromorpha</taxon>
        <taxon>Tetractinellida</taxon>
        <taxon>Astrophorina</taxon>
        <taxon>Geodiidae</taxon>
        <taxon>Geodia</taxon>
    </lineage>
</organism>
<feature type="chain" id="PRO_5041345267" description="Secreted protein" evidence="2">
    <location>
        <begin position="24"/>
        <end position="171"/>
    </location>
</feature>
<evidence type="ECO:0000256" key="2">
    <source>
        <dbReference type="SAM" id="SignalP"/>
    </source>
</evidence>
<gene>
    <name evidence="3" type="ORF">GBAR_LOCUS10356</name>
</gene>
<feature type="region of interest" description="Disordered" evidence="1">
    <location>
        <begin position="128"/>
        <end position="155"/>
    </location>
</feature>
<feature type="signal peptide" evidence="2">
    <location>
        <begin position="1"/>
        <end position="23"/>
    </location>
</feature>